<sequence>MDVLAPEELSLHLLREADARHKPLSDIVLAGQRTGRTVEAALLEAAFRCDSGYLLFTTDDVPDEEFLGIHLFSPTLELLDSATLGGMYSTGSFLLLGVEGTDTVRFRFIGGTDWRLRVLPRPRLRVPLVPEARGVSRPLGFSRRFEITGRPQRELSD</sequence>
<accession>A0A1H0U2A0</accession>
<gene>
    <name evidence="1" type="ORF">SAMN04489708_11774</name>
</gene>
<name>A0A1H0U2A0_9BURK</name>
<organism evidence="1 2">
    <name type="scientific">Paracidovorax cattleyae</name>
    <dbReference type="NCBI Taxonomy" id="80868"/>
    <lineage>
        <taxon>Bacteria</taxon>
        <taxon>Pseudomonadati</taxon>
        <taxon>Pseudomonadota</taxon>
        <taxon>Betaproteobacteria</taxon>
        <taxon>Burkholderiales</taxon>
        <taxon>Comamonadaceae</taxon>
        <taxon>Paracidovorax</taxon>
    </lineage>
</organism>
<dbReference type="OrthoDB" id="7065204at2"/>
<dbReference type="Proteomes" id="UP000199317">
    <property type="component" value="Unassembled WGS sequence"/>
</dbReference>
<evidence type="ECO:0000313" key="2">
    <source>
        <dbReference type="Proteomes" id="UP000199317"/>
    </source>
</evidence>
<evidence type="ECO:0000313" key="1">
    <source>
        <dbReference type="EMBL" id="SDP60125.1"/>
    </source>
</evidence>
<dbReference type="EMBL" id="FNJL01000017">
    <property type="protein sequence ID" value="SDP60125.1"/>
    <property type="molecule type" value="Genomic_DNA"/>
</dbReference>
<protein>
    <submittedName>
        <fullName evidence="1">Uncharacterized protein</fullName>
    </submittedName>
</protein>
<proteinExistence type="predicted"/>
<dbReference type="AlphaFoldDB" id="A0A1H0U2A0"/>
<reference evidence="2" key="1">
    <citation type="submission" date="2016-10" db="EMBL/GenBank/DDBJ databases">
        <authorList>
            <person name="Varghese N."/>
            <person name="Submissions S."/>
        </authorList>
    </citation>
    <scope>NUCLEOTIDE SEQUENCE [LARGE SCALE GENOMIC DNA]</scope>
    <source>
        <strain evidence="2">DSM 17101</strain>
    </source>
</reference>
<keyword evidence="2" id="KW-1185">Reference proteome</keyword>
<dbReference type="RefSeq" id="WP_092835621.1">
    <property type="nucleotide sequence ID" value="NZ_CP028290.1"/>
</dbReference>